<evidence type="ECO:0000313" key="2">
    <source>
        <dbReference type="EMBL" id="GIU02307.1"/>
    </source>
</evidence>
<dbReference type="Proteomes" id="UP000761574">
    <property type="component" value="Unassembled WGS sequence"/>
</dbReference>
<evidence type="ECO:0000313" key="3">
    <source>
        <dbReference type="Proteomes" id="UP000761574"/>
    </source>
</evidence>
<keyword evidence="1" id="KW-0472">Membrane</keyword>
<dbReference type="EMBL" id="BPFB01000061">
    <property type="protein sequence ID" value="GIU02307.1"/>
    <property type="molecule type" value="Genomic_DNA"/>
</dbReference>
<keyword evidence="1" id="KW-0812">Transmembrane</keyword>
<proteinExistence type="predicted"/>
<evidence type="ECO:0008006" key="4">
    <source>
        <dbReference type="Google" id="ProtNLM"/>
    </source>
</evidence>
<dbReference type="Pfam" id="PF14316">
    <property type="entry name" value="DUF4381"/>
    <property type="match status" value="1"/>
</dbReference>
<gene>
    <name evidence="2" type="ORF">TUM4630_33520</name>
</gene>
<feature type="transmembrane region" description="Helical" evidence="1">
    <location>
        <begin position="28"/>
        <end position="49"/>
    </location>
</feature>
<keyword evidence="1" id="KW-1133">Transmembrane helix</keyword>
<dbReference type="InterPro" id="IPR025489">
    <property type="entry name" value="DUF4381"/>
</dbReference>
<comment type="caution">
    <text evidence="2">The sequence shown here is derived from an EMBL/GenBank/DDBJ whole genome shotgun (WGS) entry which is preliminary data.</text>
</comment>
<keyword evidence="3" id="KW-1185">Reference proteome</keyword>
<organism evidence="2 3">
    <name type="scientific">Shewanella algidipiscicola</name>
    <dbReference type="NCBI Taxonomy" id="614070"/>
    <lineage>
        <taxon>Bacteria</taxon>
        <taxon>Pseudomonadati</taxon>
        <taxon>Pseudomonadota</taxon>
        <taxon>Gammaproteobacteria</taxon>
        <taxon>Alteromonadales</taxon>
        <taxon>Shewanellaceae</taxon>
        <taxon>Shewanella</taxon>
    </lineage>
</organism>
<accession>A0ABQ4NSS4</accession>
<reference evidence="2 3" key="1">
    <citation type="submission" date="2021-05" db="EMBL/GenBank/DDBJ databases">
        <title>Molecular characterization for Shewanella algae harboring chromosomal blaOXA-55-like strains isolated from clinical and environment sample.</title>
        <authorList>
            <person name="Ohama Y."/>
            <person name="Aoki K."/>
            <person name="Harada S."/>
            <person name="Moriya K."/>
            <person name="Ishii Y."/>
            <person name="Tateda K."/>
        </authorList>
    </citation>
    <scope>NUCLEOTIDE SEQUENCE [LARGE SCALE GENOMIC DNA]</scope>
    <source>
        <strain evidence="2 3">LMG 23746</strain>
    </source>
</reference>
<evidence type="ECO:0000256" key="1">
    <source>
        <dbReference type="SAM" id="Phobius"/>
    </source>
</evidence>
<dbReference type="RefSeq" id="WP_119978927.1">
    <property type="nucleotide sequence ID" value="NZ_BPFB01000061.1"/>
</dbReference>
<name>A0ABQ4NSS4_9GAMM</name>
<protein>
    <recommendedName>
        <fullName evidence="4">DUF4381 domain-containing protein</fullName>
    </recommendedName>
</protein>
<sequence>MQTANNPALAAMKDIQLPEPIHAWPPAYGYWLVLAACLTILAVCLWWFIKQYRHRAAKREALKQLAHLALNHPQFAIEVNTILKRSAMSYLPREQVASLEGEAWLQWLQQQVTHIDDNLPLLLAKRYQSKALTPTQAEQLRQAAIGWLKQALPLKHRASEEAACSH</sequence>